<evidence type="ECO:0000259" key="6">
    <source>
        <dbReference type="PROSITE" id="PS51387"/>
    </source>
</evidence>
<comment type="cofactor">
    <cofactor evidence="1">
        <name>FAD</name>
        <dbReference type="ChEBI" id="CHEBI:57692"/>
    </cofactor>
</comment>
<dbReference type="InterPro" id="IPR036318">
    <property type="entry name" value="FAD-bd_PCMH-like_sf"/>
</dbReference>
<dbReference type="Pfam" id="PF02913">
    <property type="entry name" value="FAD-oxidase_C"/>
    <property type="match status" value="1"/>
</dbReference>
<dbReference type="PROSITE" id="PS51387">
    <property type="entry name" value="FAD_PCMH"/>
    <property type="match status" value="1"/>
</dbReference>
<evidence type="ECO:0000256" key="2">
    <source>
        <dbReference type="ARBA" id="ARBA00008000"/>
    </source>
</evidence>
<dbReference type="FunFam" id="3.30.465.10:FF:000036">
    <property type="entry name" value="Putative FAD-linked oxidoreductase"/>
    <property type="match status" value="1"/>
</dbReference>
<reference evidence="7" key="1">
    <citation type="submission" date="2022-08" db="EMBL/GenBank/DDBJ databases">
        <title>Genome analysis of Corynebacteriales strain.</title>
        <authorList>
            <person name="Lee S.D."/>
        </authorList>
    </citation>
    <scope>NUCLEOTIDE SEQUENCE</scope>
    <source>
        <strain evidence="7">D3-21</strain>
    </source>
</reference>
<dbReference type="FunFam" id="3.30.70.2740:FF:000001">
    <property type="entry name" value="D-lactate dehydrogenase mitochondrial"/>
    <property type="match status" value="1"/>
</dbReference>
<name>A0A9X4M4P9_9ACTN</name>
<proteinExistence type="inferred from homology"/>
<evidence type="ECO:0000256" key="1">
    <source>
        <dbReference type="ARBA" id="ARBA00001974"/>
    </source>
</evidence>
<sequence length="454" mass="47463">MDSRLTELVGLLPDHSVLTEPDMTAGYRQDWAKDPSAGTPLAVVRATCTEDVQATLRWASTHRVPVVPRGAGSGLSGGATAVDGGIVLTTERMRAITVDPVTHTAVVQPGLLNAEVKAAVAEHGLWYPPDPSSFEICSIGGNIATNAGGLCCVKYGVTTDYVLGMQVVLADGTAVRLGGPRLKDVAGLSLTKLFVGSEGTLGVVTEVTLRLIPAQSACATLVATFDSLADATGAVLGITQKMRPAMLEFMDHTSIGAVEDATRMGLDRSAQAMLIARSDAPGEHAGHEILEMGDICRSNNATEVFSTDDVDEGEAFCAARRMAFDAVGRLGSLLLEDVGAPLTQLPALVDGIAQIAERRDVTIAVVAHAGDGNTHPLIVFDPDDAELTERAHLAFGEVMDLAITLGGTITGEHGVGRLKKAWLPDYLGPDVLELNRRIKAALDPEGILNPGAVL</sequence>
<dbReference type="AlphaFoldDB" id="A0A9X4M4P9"/>
<dbReference type="Gene3D" id="3.30.465.10">
    <property type="match status" value="1"/>
</dbReference>
<keyword evidence="3" id="KW-0285">Flavoprotein</keyword>
<keyword evidence="4" id="KW-0274">FAD</keyword>
<dbReference type="InterPro" id="IPR051914">
    <property type="entry name" value="FAD-linked_OxidoTrans_Type4"/>
</dbReference>
<evidence type="ECO:0000313" key="7">
    <source>
        <dbReference type="EMBL" id="MDG3016757.1"/>
    </source>
</evidence>
<dbReference type="InterPro" id="IPR006094">
    <property type="entry name" value="Oxid_FAD_bind_N"/>
</dbReference>
<dbReference type="InterPro" id="IPR016166">
    <property type="entry name" value="FAD-bd_PCMH"/>
</dbReference>
<accession>A0A9X4M4P9</accession>
<evidence type="ECO:0000313" key="8">
    <source>
        <dbReference type="Proteomes" id="UP001152755"/>
    </source>
</evidence>
<feature type="domain" description="FAD-binding PCMH-type" evidence="6">
    <location>
        <begin position="36"/>
        <end position="214"/>
    </location>
</feature>
<protein>
    <submittedName>
        <fullName evidence="7">FAD-binding protein</fullName>
    </submittedName>
</protein>
<dbReference type="InterPro" id="IPR016164">
    <property type="entry name" value="FAD-linked_Oxase-like_C"/>
</dbReference>
<comment type="caution">
    <text evidence="7">The sequence shown here is derived from an EMBL/GenBank/DDBJ whole genome shotgun (WGS) entry which is preliminary data.</text>
</comment>
<dbReference type="PANTHER" id="PTHR42934:SF2">
    <property type="entry name" value="GLYCOLATE OXIDASE SUBUNIT GLCD"/>
    <property type="match status" value="1"/>
</dbReference>
<organism evidence="7 8">
    <name type="scientific">Speluncibacter jeojiensis</name>
    <dbReference type="NCBI Taxonomy" id="2710754"/>
    <lineage>
        <taxon>Bacteria</taxon>
        <taxon>Bacillati</taxon>
        <taxon>Actinomycetota</taxon>
        <taxon>Actinomycetes</taxon>
        <taxon>Mycobacteriales</taxon>
        <taxon>Speluncibacteraceae</taxon>
        <taxon>Speluncibacter</taxon>
    </lineage>
</organism>
<evidence type="ECO:0000256" key="4">
    <source>
        <dbReference type="ARBA" id="ARBA00022827"/>
    </source>
</evidence>
<evidence type="ECO:0000256" key="3">
    <source>
        <dbReference type="ARBA" id="ARBA00022630"/>
    </source>
</evidence>
<keyword evidence="8" id="KW-1185">Reference proteome</keyword>
<dbReference type="FunFam" id="1.10.45.10:FF:000001">
    <property type="entry name" value="D-lactate dehydrogenase mitochondrial"/>
    <property type="match status" value="1"/>
</dbReference>
<dbReference type="PANTHER" id="PTHR42934">
    <property type="entry name" value="GLYCOLATE OXIDASE SUBUNIT GLCD"/>
    <property type="match status" value="1"/>
</dbReference>
<comment type="similarity">
    <text evidence="2">Belongs to the FAD-binding oxidoreductase/transferase type 4 family.</text>
</comment>
<keyword evidence="5" id="KW-0560">Oxidoreductase</keyword>
<dbReference type="GO" id="GO:0071949">
    <property type="term" value="F:FAD binding"/>
    <property type="evidence" value="ECO:0007669"/>
    <property type="project" value="InterPro"/>
</dbReference>
<dbReference type="InterPro" id="IPR004113">
    <property type="entry name" value="FAD-bd_oxidored_4_C"/>
</dbReference>
<dbReference type="SUPFAM" id="SSF55103">
    <property type="entry name" value="FAD-linked oxidases, C-terminal domain"/>
    <property type="match status" value="1"/>
</dbReference>
<dbReference type="Gene3D" id="3.30.70.2740">
    <property type="match status" value="1"/>
</dbReference>
<dbReference type="Pfam" id="PF01565">
    <property type="entry name" value="FAD_binding_4"/>
    <property type="match status" value="1"/>
</dbReference>
<dbReference type="InterPro" id="IPR016169">
    <property type="entry name" value="FAD-bd_PCMH_sub2"/>
</dbReference>
<dbReference type="SUPFAM" id="SSF56176">
    <property type="entry name" value="FAD-binding/transporter-associated domain-like"/>
    <property type="match status" value="1"/>
</dbReference>
<dbReference type="GO" id="GO:0016491">
    <property type="term" value="F:oxidoreductase activity"/>
    <property type="evidence" value="ECO:0007669"/>
    <property type="project" value="UniProtKB-KW"/>
</dbReference>
<dbReference type="RefSeq" id="WP_277830659.1">
    <property type="nucleotide sequence ID" value="NZ_JAAIVF010000001.1"/>
</dbReference>
<dbReference type="InterPro" id="IPR016171">
    <property type="entry name" value="Vanillyl_alc_oxidase_C-sub2"/>
</dbReference>
<dbReference type="Proteomes" id="UP001152755">
    <property type="component" value="Unassembled WGS sequence"/>
</dbReference>
<gene>
    <name evidence="7" type="ORF">NVS88_19580</name>
</gene>
<evidence type="ECO:0000256" key="5">
    <source>
        <dbReference type="ARBA" id="ARBA00023002"/>
    </source>
</evidence>
<dbReference type="Gene3D" id="1.10.45.10">
    <property type="entry name" value="Vanillyl-alcohol Oxidase, Chain A, domain 4"/>
    <property type="match status" value="1"/>
</dbReference>
<dbReference type="EMBL" id="JANRHA010000017">
    <property type="protein sequence ID" value="MDG3016757.1"/>
    <property type="molecule type" value="Genomic_DNA"/>
</dbReference>